<dbReference type="SUPFAM" id="SSF48264">
    <property type="entry name" value="Cytochrome P450"/>
    <property type="match status" value="1"/>
</dbReference>
<dbReference type="PROSITE" id="PS50096">
    <property type="entry name" value="IQ"/>
    <property type="match status" value="1"/>
</dbReference>
<dbReference type="InterPro" id="IPR017972">
    <property type="entry name" value="Cyt_P450_CS"/>
</dbReference>
<dbReference type="PANTHER" id="PTHR47947:SF13">
    <property type="entry name" value="CYTOCHROME P450, FAMILY 81, SUBFAMILY K, POLYPEPTIDE 1-RELATED"/>
    <property type="match status" value="1"/>
</dbReference>
<sequence length="507" mass="57675">MENLYCYLVLTILFIFFAIKLVFTRNRNLPPTPPFTLPIIGHLHLIKKPPHLALESLLLQHGPILYLRFGSRPVLVLSSPSAVEECFTKNDIIFANRPKSMAGDHFTYNYTAYVWAPYGQLWRSLRRFTVVELFSSNAIHKSSSALQTEVRHHLLRRVFRNSASDGKVDLKNLFSLLMINFMMRIVAGSPGTEDEAADSEIEKKFLAEFKEIFYPGLSTNVCDFFPILRLIGYKGIEKKFVMSQKLRDEYLEKIINGIRSKKNTCSMSGGEKKIMSLVENLLSLQQSEPEFYTDDVIKSMILIMFVAGVETTSITLEWAMLLLSNHPEAMQKVKAEIDSHVGQGCLLDESDLVKLPYLRCVINETLRLYPPAPLLLPHYSTEDCIVGGYNIPRGTMLLVNAWAMHRDPKVWEEPTKFKPERFEENLSDREGFKYIPFGMGRRTCPGAAMAIRTVSLVLGSLIQCFEWEKIGQEVEMSQTFGLPPSKSKPLVAVCSPRQSMVELLSQL</sequence>
<gene>
    <name evidence="10" type="ORF">LWI29_034830</name>
</gene>
<keyword evidence="9" id="KW-0812">Transmembrane</keyword>
<dbReference type="GO" id="GO:0020037">
    <property type="term" value="F:heme binding"/>
    <property type="evidence" value="ECO:0007669"/>
    <property type="project" value="InterPro"/>
</dbReference>
<dbReference type="InterPro" id="IPR002401">
    <property type="entry name" value="Cyt_P450_E_grp-I"/>
</dbReference>
<comment type="similarity">
    <text evidence="1 8">Belongs to the cytochrome P450 family.</text>
</comment>
<protein>
    <recommendedName>
        <fullName evidence="12">Cytochrome P450</fullName>
    </recommendedName>
</protein>
<evidence type="ECO:0000256" key="7">
    <source>
        <dbReference type="PIRSR" id="PIRSR602401-1"/>
    </source>
</evidence>
<accession>A0AA39RNY6</accession>
<evidence type="ECO:0000256" key="4">
    <source>
        <dbReference type="ARBA" id="ARBA00023002"/>
    </source>
</evidence>
<keyword evidence="11" id="KW-1185">Reference proteome</keyword>
<dbReference type="GO" id="GO:0016705">
    <property type="term" value="F:oxidoreductase activity, acting on paired donors, with incorporation or reduction of molecular oxygen"/>
    <property type="evidence" value="ECO:0007669"/>
    <property type="project" value="InterPro"/>
</dbReference>
<keyword evidence="3 7" id="KW-0479">Metal-binding</keyword>
<dbReference type="PROSITE" id="PS00086">
    <property type="entry name" value="CYTOCHROME_P450"/>
    <property type="match status" value="1"/>
</dbReference>
<keyword evidence="9" id="KW-1133">Transmembrane helix</keyword>
<keyword evidence="2 7" id="KW-0349">Heme</keyword>
<feature type="binding site" description="axial binding residue" evidence="7">
    <location>
        <position position="444"/>
    </location>
    <ligand>
        <name>heme</name>
        <dbReference type="ChEBI" id="CHEBI:30413"/>
    </ligand>
    <ligandPart>
        <name>Fe</name>
        <dbReference type="ChEBI" id="CHEBI:18248"/>
    </ligandPart>
</feature>
<dbReference type="InterPro" id="IPR036396">
    <property type="entry name" value="Cyt_P450_sf"/>
</dbReference>
<evidence type="ECO:0000313" key="11">
    <source>
        <dbReference type="Proteomes" id="UP001168877"/>
    </source>
</evidence>
<feature type="transmembrane region" description="Helical" evidence="9">
    <location>
        <begin position="5"/>
        <end position="23"/>
    </location>
</feature>
<dbReference type="InterPro" id="IPR001128">
    <property type="entry name" value="Cyt_P450"/>
</dbReference>
<dbReference type="Gene3D" id="1.10.630.10">
    <property type="entry name" value="Cytochrome P450"/>
    <property type="match status" value="1"/>
</dbReference>
<dbReference type="PRINTS" id="PR00463">
    <property type="entry name" value="EP450I"/>
</dbReference>
<evidence type="ECO:0000256" key="5">
    <source>
        <dbReference type="ARBA" id="ARBA00023004"/>
    </source>
</evidence>
<proteinExistence type="inferred from homology"/>
<reference evidence="10" key="1">
    <citation type="journal article" date="2022" name="Plant J.">
        <title>Strategies of tolerance reflected in two North American maple genomes.</title>
        <authorList>
            <person name="McEvoy S.L."/>
            <person name="Sezen U.U."/>
            <person name="Trouern-Trend A."/>
            <person name="McMahon S.M."/>
            <person name="Schaberg P.G."/>
            <person name="Yang J."/>
            <person name="Wegrzyn J.L."/>
            <person name="Swenson N.G."/>
        </authorList>
    </citation>
    <scope>NUCLEOTIDE SEQUENCE</scope>
    <source>
        <strain evidence="10">NS2018</strain>
    </source>
</reference>
<keyword evidence="6 8" id="KW-0503">Monooxygenase</keyword>
<keyword evidence="9" id="KW-0472">Membrane</keyword>
<keyword evidence="5 7" id="KW-0408">Iron</keyword>
<evidence type="ECO:0000256" key="1">
    <source>
        <dbReference type="ARBA" id="ARBA00010617"/>
    </source>
</evidence>
<evidence type="ECO:0008006" key="12">
    <source>
        <dbReference type="Google" id="ProtNLM"/>
    </source>
</evidence>
<evidence type="ECO:0000313" key="10">
    <source>
        <dbReference type="EMBL" id="KAK0577549.1"/>
    </source>
</evidence>
<evidence type="ECO:0000256" key="3">
    <source>
        <dbReference type="ARBA" id="ARBA00022723"/>
    </source>
</evidence>
<evidence type="ECO:0000256" key="2">
    <source>
        <dbReference type="ARBA" id="ARBA00022617"/>
    </source>
</evidence>
<dbReference type="PRINTS" id="PR00385">
    <property type="entry name" value="P450"/>
</dbReference>
<evidence type="ECO:0000256" key="8">
    <source>
        <dbReference type="RuleBase" id="RU000461"/>
    </source>
</evidence>
<dbReference type="GO" id="GO:0004497">
    <property type="term" value="F:monooxygenase activity"/>
    <property type="evidence" value="ECO:0007669"/>
    <property type="project" value="UniProtKB-KW"/>
</dbReference>
<dbReference type="Pfam" id="PF00067">
    <property type="entry name" value="p450"/>
    <property type="match status" value="1"/>
</dbReference>
<evidence type="ECO:0000256" key="9">
    <source>
        <dbReference type="SAM" id="Phobius"/>
    </source>
</evidence>
<comment type="cofactor">
    <cofactor evidence="7">
        <name>heme</name>
        <dbReference type="ChEBI" id="CHEBI:30413"/>
    </cofactor>
</comment>
<dbReference type="FunFam" id="1.10.630.10:FF:000081">
    <property type="entry name" value="Cytochrome P450 CYP81N5"/>
    <property type="match status" value="1"/>
</dbReference>
<evidence type="ECO:0000256" key="6">
    <source>
        <dbReference type="ARBA" id="ARBA00023033"/>
    </source>
</evidence>
<dbReference type="InterPro" id="IPR050651">
    <property type="entry name" value="Plant_Cytochrome_P450_Monoox"/>
</dbReference>
<dbReference type="CDD" id="cd20653">
    <property type="entry name" value="CYP81"/>
    <property type="match status" value="1"/>
</dbReference>
<name>A0AA39RNY6_ACESA</name>
<keyword evidence="4 8" id="KW-0560">Oxidoreductase</keyword>
<reference evidence="10" key="2">
    <citation type="submission" date="2023-06" db="EMBL/GenBank/DDBJ databases">
        <authorList>
            <person name="Swenson N.G."/>
            <person name="Wegrzyn J.L."/>
            <person name="Mcevoy S.L."/>
        </authorList>
    </citation>
    <scope>NUCLEOTIDE SEQUENCE</scope>
    <source>
        <strain evidence="10">NS2018</strain>
        <tissue evidence="10">Leaf</tissue>
    </source>
</reference>
<dbReference type="PANTHER" id="PTHR47947">
    <property type="entry name" value="CYTOCHROME P450 82C3-RELATED"/>
    <property type="match status" value="1"/>
</dbReference>
<organism evidence="10 11">
    <name type="scientific">Acer saccharum</name>
    <name type="common">Sugar maple</name>
    <dbReference type="NCBI Taxonomy" id="4024"/>
    <lineage>
        <taxon>Eukaryota</taxon>
        <taxon>Viridiplantae</taxon>
        <taxon>Streptophyta</taxon>
        <taxon>Embryophyta</taxon>
        <taxon>Tracheophyta</taxon>
        <taxon>Spermatophyta</taxon>
        <taxon>Magnoliopsida</taxon>
        <taxon>eudicotyledons</taxon>
        <taxon>Gunneridae</taxon>
        <taxon>Pentapetalae</taxon>
        <taxon>rosids</taxon>
        <taxon>malvids</taxon>
        <taxon>Sapindales</taxon>
        <taxon>Sapindaceae</taxon>
        <taxon>Hippocastanoideae</taxon>
        <taxon>Acereae</taxon>
        <taxon>Acer</taxon>
    </lineage>
</organism>
<dbReference type="Proteomes" id="UP001168877">
    <property type="component" value="Unassembled WGS sequence"/>
</dbReference>
<comment type="caution">
    <text evidence="10">The sequence shown here is derived from an EMBL/GenBank/DDBJ whole genome shotgun (WGS) entry which is preliminary data.</text>
</comment>
<dbReference type="AlphaFoldDB" id="A0AA39RNY6"/>
<dbReference type="EMBL" id="JAUESC010000386">
    <property type="protein sequence ID" value="KAK0577549.1"/>
    <property type="molecule type" value="Genomic_DNA"/>
</dbReference>
<dbReference type="GO" id="GO:0005506">
    <property type="term" value="F:iron ion binding"/>
    <property type="evidence" value="ECO:0007669"/>
    <property type="project" value="InterPro"/>
</dbReference>